<accession>A0A7R9C229</accession>
<protein>
    <submittedName>
        <fullName evidence="1">Uncharacterized protein</fullName>
    </submittedName>
</protein>
<proteinExistence type="predicted"/>
<reference evidence="1" key="1">
    <citation type="submission" date="2020-11" db="EMBL/GenBank/DDBJ databases">
        <authorList>
            <person name="Tran Van P."/>
        </authorList>
    </citation>
    <scope>NUCLEOTIDE SEQUENCE</scope>
</reference>
<dbReference type="Proteomes" id="UP000678499">
    <property type="component" value="Unassembled WGS sequence"/>
</dbReference>
<dbReference type="EMBL" id="OA889425">
    <property type="protein sequence ID" value="CAD7284226.1"/>
    <property type="molecule type" value="Genomic_DNA"/>
</dbReference>
<dbReference type="AlphaFoldDB" id="A0A7R9C229"/>
<sequence>MRSLLEIFSPIPGKKCLYVMLVMAVMEMCQGCGTEVKQAGICLHIYLERDFPDIEPAVYRMHAELTGRRRIGQTDDYAFSGPALEDSCKKIKRVLQCFDRILKRDACYFYEDFFRFRHLLESLWKTFEWFCDVTKLRQRNLKQQRDCLMSHGTGCGPDATEIYGNATEIFIDDWCRDIISSSSTPISSRSSLIIGTQN</sequence>
<dbReference type="EMBL" id="CAJPEX010007388">
    <property type="protein sequence ID" value="CAG0924378.1"/>
    <property type="molecule type" value="Genomic_DNA"/>
</dbReference>
<evidence type="ECO:0000313" key="2">
    <source>
        <dbReference type="Proteomes" id="UP000678499"/>
    </source>
</evidence>
<evidence type="ECO:0000313" key="1">
    <source>
        <dbReference type="EMBL" id="CAD7284226.1"/>
    </source>
</evidence>
<gene>
    <name evidence="1" type="ORF">NMOB1V02_LOCUS11833</name>
</gene>
<organism evidence="1">
    <name type="scientific">Notodromas monacha</name>
    <dbReference type="NCBI Taxonomy" id="399045"/>
    <lineage>
        <taxon>Eukaryota</taxon>
        <taxon>Metazoa</taxon>
        <taxon>Ecdysozoa</taxon>
        <taxon>Arthropoda</taxon>
        <taxon>Crustacea</taxon>
        <taxon>Oligostraca</taxon>
        <taxon>Ostracoda</taxon>
        <taxon>Podocopa</taxon>
        <taxon>Podocopida</taxon>
        <taxon>Cypridocopina</taxon>
        <taxon>Cypridoidea</taxon>
        <taxon>Cyprididae</taxon>
        <taxon>Notodromas</taxon>
    </lineage>
</organism>
<name>A0A7R9C229_9CRUS</name>
<dbReference type="OrthoDB" id="6369556at2759"/>
<keyword evidence="2" id="KW-1185">Reference proteome</keyword>